<dbReference type="InterPro" id="IPR011701">
    <property type="entry name" value="MFS"/>
</dbReference>
<evidence type="ECO:0000313" key="8">
    <source>
        <dbReference type="EMBL" id="RHL44495.1"/>
    </source>
</evidence>
<protein>
    <submittedName>
        <fullName evidence="8">MFS transporter</fullName>
    </submittedName>
</protein>
<feature type="transmembrane region" description="Helical" evidence="6">
    <location>
        <begin position="168"/>
        <end position="187"/>
    </location>
</feature>
<feature type="transmembrane region" description="Helical" evidence="6">
    <location>
        <begin position="267"/>
        <end position="286"/>
    </location>
</feature>
<keyword evidence="4 6" id="KW-1133">Transmembrane helix</keyword>
<feature type="transmembrane region" description="Helical" evidence="6">
    <location>
        <begin position="292"/>
        <end position="313"/>
    </location>
</feature>
<dbReference type="InterPro" id="IPR020846">
    <property type="entry name" value="MFS_dom"/>
</dbReference>
<feature type="transmembrane region" description="Helical" evidence="6">
    <location>
        <begin position="359"/>
        <end position="378"/>
    </location>
</feature>
<feature type="transmembrane region" description="Helical" evidence="6">
    <location>
        <begin position="208"/>
        <end position="232"/>
    </location>
</feature>
<comment type="caution">
    <text evidence="8">The sequence shown here is derived from an EMBL/GenBank/DDBJ whole genome shotgun (WGS) entry which is preliminary data.</text>
</comment>
<dbReference type="AlphaFoldDB" id="A0A415L7M6"/>
<dbReference type="InterPro" id="IPR024989">
    <property type="entry name" value="MFS_assoc_dom"/>
</dbReference>
<feature type="transmembrane region" description="Helical" evidence="6">
    <location>
        <begin position="238"/>
        <end position="255"/>
    </location>
</feature>
<dbReference type="InterPro" id="IPR036259">
    <property type="entry name" value="MFS_trans_sf"/>
</dbReference>
<feature type="transmembrane region" description="Helical" evidence="6">
    <location>
        <begin position="7"/>
        <end position="23"/>
    </location>
</feature>
<evidence type="ECO:0000256" key="4">
    <source>
        <dbReference type="ARBA" id="ARBA00022989"/>
    </source>
</evidence>
<evidence type="ECO:0000256" key="6">
    <source>
        <dbReference type="SAM" id="Phobius"/>
    </source>
</evidence>
<sequence>MEKENNKIWNAAFISIFVANALMNLGQQMVNSLVAKYADYLGAAATLVGFLSGLFAATALIFKIFSGPAIDSFSRKKILVLSMIVMIISYVGYGISDSVPMLIGFRLLEGSARAFTATCCLAIASDTLPTEKFGSGIGIFSLAQAACQAVGPTIGLTLYRYIGYNKTFLLGAACVVLGAIATANMKLEEKKNTKKFKISISSIAAPEAAVPALLLFLLSGTFFTVNSFLAIYGTNMGVMNIGFFFTVYAGVMLISRPIIGKLSDKYGLVKVVIPALICFALSFYIISIAENLFMFLVAAFVSAFGYGAAQPAIQTLCMKSVPKERRGAGSNTAYIGNDLGNMAGPLVAGYVIEAFGYRLMWRIMIIPMVVAFVLLIVFKGRINIIEKNFRNQ</sequence>
<evidence type="ECO:0000256" key="3">
    <source>
        <dbReference type="ARBA" id="ARBA00022692"/>
    </source>
</evidence>
<dbReference type="PROSITE" id="PS50850">
    <property type="entry name" value="MFS"/>
    <property type="match status" value="1"/>
</dbReference>
<dbReference type="Proteomes" id="UP000283314">
    <property type="component" value="Unassembled WGS sequence"/>
</dbReference>
<keyword evidence="2" id="KW-0813">Transport</keyword>
<evidence type="ECO:0000259" key="7">
    <source>
        <dbReference type="PROSITE" id="PS50850"/>
    </source>
</evidence>
<dbReference type="GO" id="GO:0005886">
    <property type="term" value="C:plasma membrane"/>
    <property type="evidence" value="ECO:0007669"/>
    <property type="project" value="UniProtKB-SubCell"/>
</dbReference>
<feature type="transmembrane region" description="Helical" evidence="6">
    <location>
        <begin position="78"/>
        <end position="96"/>
    </location>
</feature>
<accession>A0A415L7M6</accession>
<dbReference type="CDD" id="cd17489">
    <property type="entry name" value="MFS_YfcJ_like"/>
    <property type="match status" value="1"/>
</dbReference>
<dbReference type="InterPro" id="IPR052714">
    <property type="entry name" value="MFS_Exporter"/>
</dbReference>
<evidence type="ECO:0000256" key="5">
    <source>
        <dbReference type="ARBA" id="ARBA00023136"/>
    </source>
</evidence>
<gene>
    <name evidence="8" type="ORF">DW018_08170</name>
</gene>
<evidence type="ECO:0000313" key="9">
    <source>
        <dbReference type="Proteomes" id="UP000283314"/>
    </source>
</evidence>
<keyword evidence="5 6" id="KW-0472">Membrane</keyword>
<dbReference type="RefSeq" id="WP_118379899.1">
    <property type="nucleotide sequence ID" value="NZ_CABJDQ010000006.1"/>
</dbReference>
<dbReference type="GeneID" id="66467217"/>
<feature type="transmembrane region" description="Helical" evidence="6">
    <location>
        <begin position="334"/>
        <end position="353"/>
    </location>
</feature>
<reference evidence="8 9" key="1">
    <citation type="submission" date="2018-08" db="EMBL/GenBank/DDBJ databases">
        <title>A genome reference for cultivated species of the human gut microbiota.</title>
        <authorList>
            <person name="Zou Y."/>
            <person name="Xue W."/>
            <person name="Luo G."/>
        </authorList>
    </citation>
    <scope>NUCLEOTIDE SEQUENCE [LARGE SCALE GENOMIC DNA]</scope>
    <source>
        <strain evidence="8 9">AF37-4</strain>
    </source>
</reference>
<dbReference type="EMBL" id="QROT01000006">
    <property type="protein sequence ID" value="RHL44495.1"/>
    <property type="molecule type" value="Genomic_DNA"/>
</dbReference>
<evidence type="ECO:0000256" key="2">
    <source>
        <dbReference type="ARBA" id="ARBA00022448"/>
    </source>
</evidence>
<dbReference type="PANTHER" id="PTHR23531:SF1">
    <property type="entry name" value="QUINOLENE RESISTANCE PROTEIN NORA"/>
    <property type="match status" value="1"/>
</dbReference>
<dbReference type="Pfam" id="PF07690">
    <property type="entry name" value="MFS_1"/>
    <property type="match status" value="1"/>
</dbReference>
<comment type="subcellular location">
    <subcellularLocation>
        <location evidence="1">Cell membrane</location>
        <topology evidence="1">Multi-pass membrane protein</topology>
    </subcellularLocation>
</comment>
<organism evidence="8 9">
    <name type="scientific">Eubacterium ventriosum</name>
    <dbReference type="NCBI Taxonomy" id="39496"/>
    <lineage>
        <taxon>Bacteria</taxon>
        <taxon>Bacillati</taxon>
        <taxon>Bacillota</taxon>
        <taxon>Clostridia</taxon>
        <taxon>Eubacteriales</taxon>
        <taxon>Eubacteriaceae</taxon>
        <taxon>Eubacterium</taxon>
    </lineage>
</organism>
<evidence type="ECO:0000256" key="1">
    <source>
        <dbReference type="ARBA" id="ARBA00004651"/>
    </source>
</evidence>
<feature type="domain" description="Major facilitator superfamily (MFS) profile" evidence="7">
    <location>
        <begin position="12"/>
        <end position="383"/>
    </location>
</feature>
<dbReference type="PANTHER" id="PTHR23531">
    <property type="entry name" value="QUINOLENE RESISTANCE PROTEIN NORA"/>
    <property type="match status" value="1"/>
</dbReference>
<dbReference type="SUPFAM" id="SSF103473">
    <property type="entry name" value="MFS general substrate transporter"/>
    <property type="match status" value="1"/>
</dbReference>
<proteinExistence type="predicted"/>
<name>A0A415L7M6_9FIRM</name>
<dbReference type="Gene3D" id="1.20.1250.20">
    <property type="entry name" value="MFS general substrate transporter like domains"/>
    <property type="match status" value="2"/>
</dbReference>
<dbReference type="GO" id="GO:0022857">
    <property type="term" value="F:transmembrane transporter activity"/>
    <property type="evidence" value="ECO:0007669"/>
    <property type="project" value="InterPro"/>
</dbReference>
<keyword evidence="3 6" id="KW-0812">Transmembrane</keyword>
<dbReference type="Pfam" id="PF12832">
    <property type="entry name" value="MFS_1_like"/>
    <property type="match status" value="1"/>
</dbReference>
<feature type="transmembrane region" description="Helical" evidence="6">
    <location>
        <begin position="43"/>
        <end position="66"/>
    </location>
</feature>